<dbReference type="STRING" id="1034345.GCA_000236865_00498"/>
<organism evidence="2 3">
    <name type="scientific">Senegalimassilia anaerobia</name>
    <dbReference type="NCBI Taxonomy" id="1473216"/>
    <lineage>
        <taxon>Bacteria</taxon>
        <taxon>Bacillati</taxon>
        <taxon>Actinomycetota</taxon>
        <taxon>Coriobacteriia</taxon>
        <taxon>Coriobacteriales</taxon>
        <taxon>Coriobacteriaceae</taxon>
        <taxon>Senegalimassilia</taxon>
    </lineage>
</organism>
<sequence length="152" mass="16172">MVLDERGSESVQFSFAAVLLIVVAFGIMQMAMMNAAAIMLSSELTQACMRIDVSGLRTASDKESFVAEQILDESAQLRRSDLTVSGVRVESGAREDAFSASGVSSRTALTSVSYDVSYKAPISLSGLRDGGRLSRHVACAVVDERVTEVSLA</sequence>
<evidence type="ECO:0000256" key="1">
    <source>
        <dbReference type="SAM" id="Phobius"/>
    </source>
</evidence>
<dbReference type="EMBL" id="PPTP01000003">
    <property type="protein sequence ID" value="RDB56189.1"/>
    <property type="molecule type" value="Genomic_DNA"/>
</dbReference>
<keyword evidence="1" id="KW-0812">Transmembrane</keyword>
<dbReference type="RefSeq" id="WP_114620484.1">
    <property type="nucleotide sequence ID" value="NZ_PPTP01000003.1"/>
</dbReference>
<dbReference type="OrthoDB" id="3174719at2"/>
<reference evidence="2 3" key="1">
    <citation type="journal article" date="2018" name="Elife">
        <title>Discovery and characterization of a prevalent human gut bacterial enzyme sufficient for the inactivation of a family of plant toxins.</title>
        <authorList>
            <person name="Koppel N."/>
            <person name="Bisanz J.E."/>
            <person name="Pandelia M.E."/>
            <person name="Turnbaugh P.J."/>
            <person name="Balskus E.P."/>
        </authorList>
    </citation>
    <scope>NUCLEOTIDE SEQUENCE [LARGE SCALE GENOMIC DNA]</scope>
    <source>
        <strain evidence="3">anaerobia AP69FAA</strain>
    </source>
</reference>
<comment type="caution">
    <text evidence="2">The sequence shown here is derived from an EMBL/GenBank/DDBJ whole genome shotgun (WGS) entry which is preliminary data.</text>
</comment>
<name>A0A369LBU5_9ACTN</name>
<evidence type="ECO:0000313" key="3">
    <source>
        <dbReference type="Proteomes" id="UP000253792"/>
    </source>
</evidence>
<dbReference type="Proteomes" id="UP000253792">
    <property type="component" value="Unassembled WGS sequence"/>
</dbReference>
<feature type="transmembrane region" description="Helical" evidence="1">
    <location>
        <begin position="12"/>
        <end position="40"/>
    </location>
</feature>
<keyword evidence="1" id="KW-1133">Transmembrane helix</keyword>
<evidence type="ECO:0000313" key="2">
    <source>
        <dbReference type="EMBL" id="RDB56189.1"/>
    </source>
</evidence>
<proteinExistence type="predicted"/>
<dbReference type="AlphaFoldDB" id="A0A369LBU5"/>
<gene>
    <name evidence="2" type="ORF">C1880_04735</name>
</gene>
<keyword evidence="1" id="KW-0472">Membrane</keyword>
<protein>
    <submittedName>
        <fullName evidence="2">Pilus assembly protein TadE</fullName>
    </submittedName>
</protein>
<keyword evidence="3" id="KW-1185">Reference proteome</keyword>
<accession>A0A369LBU5</accession>